<evidence type="ECO:0000256" key="1">
    <source>
        <dbReference type="SAM" id="MobiDB-lite"/>
    </source>
</evidence>
<reference evidence="2 3" key="1">
    <citation type="journal article" date="2016" name="Sci. Rep.">
        <title>Draft genome sequencing and secretome analysis of fungal phytopathogen Ascochyta rabiei provides insight into the necrotrophic effector repertoire.</title>
        <authorList>
            <person name="Verma S."/>
            <person name="Gazara R.K."/>
            <person name="Nizam S."/>
            <person name="Parween S."/>
            <person name="Chattopadhyay D."/>
            <person name="Verma P.K."/>
        </authorList>
    </citation>
    <scope>NUCLEOTIDE SEQUENCE [LARGE SCALE GENOMIC DNA]</scope>
    <source>
        <strain evidence="2 3">ArDII</strain>
    </source>
</reference>
<feature type="compositionally biased region" description="Basic residues" evidence="1">
    <location>
        <begin position="305"/>
        <end position="315"/>
    </location>
</feature>
<dbReference type="AlphaFoldDB" id="A0A163FSF3"/>
<feature type="compositionally biased region" description="Low complexity" evidence="1">
    <location>
        <begin position="125"/>
        <end position="138"/>
    </location>
</feature>
<feature type="region of interest" description="Disordered" evidence="1">
    <location>
        <begin position="91"/>
        <end position="148"/>
    </location>
</feature>
<evidence type="ECO:0000313" key="3">
    <source>
        <dbReference type="Proteomes" id="UP000076837"/>
    </source>
</evidence>
<sequence length="408" mass="45265">MPRFSRFYSPSEAEALANITRLLPQPTECAPQFTNSDAEQLSGLLSSKVVYSRRPRNDFNQPPFSLPQPVQPVEQLLSISGFSISHETVHRSKSMHYSSSSENLTEWKTRSRTPSSDEPFPSPTSSVKAETSSTSNSSPEDDSAHAAAPTLGKREYSCGLYSDYYAAYPQDILQGMDTQFSKYSYDLHEGSTAIPFIMAQAPADTHAQLVAVDRKLWTAGGSNTTEDTPANETAAATVLERFQNIENQRLASIRRITQAEGAKSEDVYALHNDRSISKRAAFIAKSQASKHSLLVVGKSANQRRPAMHKNKKRRSIMLSPPPTDRKHEQKLKPELPAEQTRPTILILNQKEDNQRRDMDSALQGKRLDLDNTQHVHELMEKLGKAMTEDHEANEGQIVGEKAGVGASN</sequence>
<gene>
    <name evidence="2" type="ORF">ST47_g4328</name>
</gene>
<protein>
    <submittedName>
        <fullName evidence="2">Uncharacterized protein</fullName>
    </submittedName>
</protein>
<organism evidence="2 3">
    <name type="scientific">Didymella rabiei</name>
    <name type="common">Chickpea ascochyta blight fungus</name>
    <name type="synonym">Mycosphaerella rabiei</name>
    <dbReference type="NCBI Taxonomy" id="5454"/>
    <lineage>
        <taxon>Eukaryota</taxon>
        <taxon>Fungi</taxon>
        <taxon>Dikarya</taxon>
        <taxon>Ascomycota</taxon>
        <taxon>Pezizomycotina</taxon>
        <taxon>Dothideomycetes</taxon>
        <taxon>Pleosporomycetidae</taxon>
        <taxon>Pleosporales</taxon>
        <taxon>Pleosporineae</taxon>
        <taxon>Didymellaceae</taxon>
        <taxon>Ascochyta</taxon>
    </lineage>
</organism>
<comment type="caution">
    <text evidence="2">The sequence shown here is derived from an EMBL/GenBank/DDBJ whole genome shotgun (WGS) entry which is preliminary data.</text>
</comment>
<dbReference type="Proteomes" id="UP000076837">
    <property type="component" value="Unassembled WGS sequence"/>
</dbReference>
<dbReference type="EMBL" id="JYNV01000155">
    <property type="protein sequence ID" value="KZM24518.1"/>
    <property type="molecule type" value="Genomic_DNA"/>
</dbReference>
<accession>A0A163FSF3</accession>
<feature type="region of interest" description="Disordered" evidence="1">
    <location>
        <begin position="298"/>
        <end position="359"/>
    </location>
</feature>
<feature type="compositionally biased region" description="Basic and acidic residues" evidence="1">
    <location>
        <begin position="349"/>
        <end position="359"/>
    </location>
</feature>
<keyword evidence="3" id="KW-1185">Reference proteome</keyword>
<feature type="compositionally biased region" description="Polar residues" evidence="1">
    <location>
        <begin position="102"/>
        <end position="116"/>
    </location>
</feature>
<evidence type="ECO:0000313" key="2">
    <source>
        <dbReference type="EMBL" id="KZM24518.1"/>
    </source>
</evidence>
<feature type="compositionally biased region" description="Basic and acidic residues" evidence="1">
    <location>
        <begin position="323"/>
        <end position="335"/>
    </location>
</feature>
<name>A0A163FSF3_DIDRA</name>
<feature type="region of interest" description="Disordered" evidence="1">
    <location>
        <begin position="388"/>
        <end position="408"/>
    </location>
</feature>
<proteinExistence type="predicted"/>